<dbReference type="InterPro" id="IPR006062">
    <property type="entry name" value="His_biosynth"/>
</dbReference>
<comment type="function">
    <text evidence="9 11">IGPS catalyzes the conversion of PRFAR and glutamine to IGP, AICAR and glutamate. The HisF subunit catalyzes the cyclization activity that produces IGP and AICAR from PRFAR using the ammonia provided by the HisH subunit.</text>
</comment>
<protein>
    <recommendedName>
        <fullName evidence="11">Imidazole glycerol phosphate synthase subunit HisF</fullName>
        <ecNumber evidence="11">4.3.2.10</ecNumber>
    </recommendedName>
    <alternativeName>
        <fullName evidence="11">IGP synthase cyclase subunit</fullName>
    </alternativeName>
    <alternativeName>
        <fullName evidence="11">IGP synthase subunit HisF</fullName>
    </alternativeName>
    <alternativeName>
        <fullName evidence="11">ImGP synthase subunit HisF</fullName>
        <shortName evidence="11">IGPS subunit HisF</shortName>
    </alternativeName>
</protein>
<keyword evidence="14" id="KW-1185">Reference proteome</keyword>
<name>A0A561Q8I2_9HYPH</name>
<evidence type="ECO:0000256" key="4">
    <source>
        <dbReference type="ARBA" id="ARBA00011152"/>
    </source>
</evidence>
<reference evidence="13 14" key="1">
    <citation type="submission" date="2019-06" db="EMBL/GenBank/DDBJ databases">
        <title>Sorghum-associated microbial communities from plants grown in Nebraska, USA.</title>
        <authorList>
            <person name="Schachtman D."/>
        </authorList>
    </citation>
    <scope>NUCLEOTIDE SEQUENCE [LARGE SCALE GENOMIC DNA]</scope>
    <source>
        <strain evidence="13 14">1225</strain>
    </source>
</reference>
<comment type="catalytic activity">
    <reaction evidence="10 11">
        <text>5-[(5-phospho-1-deoxy-D-ribulos-1-ylimino)methylamino]-1-(5-phospho-beta-D-ribosyl)imidazole-4-carboxamide + L-glutamine = D-erythro-1-(imidazol-4-yl)glycerol 3-phosphate + 5-amino-1-(5-phospho-beta-D-ribosyl)imidazole-4-carboxamide + L-glutamate + H(+)</text>
        <dbReference type="Rhea" id="RHEA:24793"/>
        <dbReference type="ChEBI" id="CHEBI:15378"/>
        <dbReference type="ChEBI" id="CHEBI:29985"/>
        <dbReference type="ChEBI" id="CHEBI:58278"/>
        <dbReference type="ChEBI" id="CHEBI:58359"/>
        <dbReference type="ChEBI" id="CHEBI:58475"/>
        <dbReference type="ChEBI" id="CHEBI:58525"/>
        <dbReference type="EC" id="4.3.2.10"/>
    </reaction>
</comment>
<dbReference type="GO" id="GO:0016829">
    <property type="term" value="F:lyase activity"/>
    <property type="evidence" value="ECO:0007669"/>
    <property type="project" value="UniProtKB-KW"/>
</dbReference>
<evidence type="ECO:0000256" key="2">
    <source>
        <dbReference type="ARBA" id="ARBA00005091"/>
    </source>
</evidence>
<keyword evidence="5 11" id="KW-0963">Cytoplasm</keyword>
<dbReference type="Gene3D" id="3.20.20.70">
    <property type="entry name" value="Aldolase class I"/>
    <property type="match status" value="1"/>
</dbReference>
<evidence type="ECO:0000256" key="7">
    <source>
        <dbReference type="ARBA" id="ARBA00023102"/>
    </source>
</evidence>
<feature type="active site" evidence="11">
    <location>
        <position position="12"/>
    </location>
</feature>
<dbReference type="CDD" id="cd04731">
    <property type="entry name" value="HisF"/>
    <property type="match status" value="1"/>
</dbReference>
<feature type="active site" evidence="11">
    <location>
        <position position="131"/>
    </location>
</feature>
<organism evidence="13 14">
    <name type="scientific">Neorhizobium alkalisoli</name>
    <dbReference type="NCBI Taxonomy" id="528178"/>
    <lineage>
        <taxon>Bacteria</taxon>
        <taxon>Pseudomonadati</taxon>
        <taxon>Pseudomonadota</taxon>
        <taxon>Alphaproteobacteria</taxon>
        <taxon>Hyphomicrobiales</taxon>
        <taxon>Rhizobiaceae</taxon>
        <taxon>Rhizobium/Agrobacterium group</taxon>
        <taxon>Neorhizobium</taxon>
    </lineage>
</organism>
<dbReference type="HAMAP" id="MF_01013">
    <property type="entry name" value="HisF"/>
    <property type="match status" value="1"/>
</dbReference>
<evidence type="ECO:0000256" key="11">
    <source>
        <dbReference type="HAMAP-Rule" id="MF_01013"/>
    </source>
</evidence>
<dbReference type="SUPFAM" id="SSF51366">
    <property type="entry name" value="Ribulose-phoshate binding barrel"/>
    <property type="match status" value="1"/>
</dbReference>
<sequence>MTLKARVIPCLDVKDGRVVKGVNFVDLIDAGDPVEAAKAYDAAGADELCFLDITASSDNRETIFDVVARTAEHCFMPLTVGGGVRAVADIRKLLLAGADKVSINSAAVNNPDFVAEAADKFGNQCIVVSIDAKKVSGTGETDRWEIFTHGGRNATGINAVEFAQKMVERGAGELLVTSMDRDGTKIGYDLGLTSAIADSVRVPVIASGGVGNLDDLVAGIQKGHATAVLAASIFHFGTYSVGEAKRYMAEHGIAMRLD</sequence>
<dbReference type="InterPro" id="IPR050064">
    <property type="entry name" value="IGPS_HisA/HisF"/>
</dbReference>
<dbReference type="RefSeq" id="WP_145642984.1">
    <property type="nucleotide sequence ID" value="NZ_VIWP01000013.1"/>
</dbReference>
<dbReference type="InterPro" id="IPR013785">
    <property type="entry name" value="Aldolase_TIM"/>
</dbReference>
<evidence type="ECO:0000256" key="10">
    <source>
        <dbReference type="ARBA" id="ARBA00047838"/>
    </source>
</evidence>
<dbReference type="FunFam" id="3.20.20.70:FF:000006">
    <property type="entry name" value="Imidazole glycerol phosphate synthase subunit HisF"/>
    <property type="match status" value="1"/>
</dbReference>
<dbReference type="EC" id="4.3.2.10" evidence="11"/>
<evidence type="ECO:0000313" key="14">
    <source>
        <dbReference type="Proteomes" id="UP000320653"/>
    </source>
</evidence>
<gene>
    <name evidence="11" type="primary">hisF</name>
    <name evidence="13" type="ORF">FHW37_113106</name>
</gene>
<evidence type="ECO:0000256" key="1">
    <source>
        <dbReference type="ARBA" id="ARBA00004496"/>
    </source>
</evidence>
<dbReference type="UniPathway" id="UPA00031">
    <property type="reaction ID" value="UER00010"/>
</dbReference>
<dbReference type="NCBIfam" id="TIGR00735">
    <property type="entry name" value="hisF"/>
    <property type="match status" value="1"/>
</dbReference>
<evidence type="ECO:0000256" key="9">
    <source>
        <dbReference type="ARBA" id="ARBA00025475"/>
    </source>
</evidence>
<dbReference type="PANTHER" id="PTHR21235">
    <property type="entry name" value="IMIDAZOLE GLYCEROL PHOSPHATE SYNTHASE SUBUNIT HISF/H IGP SYNTHASE SUBUNIT HISF/H"/>
    <property type="match status" value="1"/>
</dbReference>
<comment type="subcellular location">
    <subcellularLocation>
        <location evidence="1 11">Cytoplasm</location>
    </subcellularLocation>
</comment>
<keyword evidence="6 11" id="KW-0028">Amino-acid biosynthesis</keyword>
<dbReference type="Proteomes" id="UP000320653">
    <property type="component" value="Unassembled WGS sequence"/>
</dbReference>
<evidence type="ECO:0000313" key="13">
    <source>
        <dbReference type="EMBL" id="TWF46660.1"/>
    </source>
</evidence>
<evidence type="ECO:0000256" key="8">
    <source>
        <dbReference type="ARBA" id="ARBA00023239"/>
    </source>
</evidence>
<dbReference type="Pfam" id="PF00977">
    <property type="entry name" value="His_biosynth"/>
    <property type="match status" value="1"/>
</dbReference>
<keyword evidence="8 11" id="KW-0456">Lyase</keyword>
<comment type="similarity">
    <text evidence="3 11 12">Belongs to the HisA/HisF family.</text>
</comment>
<dbReference type="InterPro" id="IPR011060">
    <property type="entry name" value="RibuloseP-bd_barrel"/>
</dbReference>
<dbReference type="EMBL" id="VIWP01000013">
    <property type="protein sequence ID" value="TWF46660.1"/>
    <property type="molecule type" value="Genomic_DNA"/>
</dbReference>
<dbReference type="InterPro" id="IPR004651">
    <property type="entry name" value="HisF"/>
</dbReference>
<accession>A0A561Q8I2</accession>
<dbReference type="AlphaFoldDB" id="A0A561Q8I2"/>
<proteinExistence type="inferred from homology"/>
<evidence type="ECO:0000256" key="6">
    <source>
        <dbReference type="ARBA" id="ARBA00022605"/>
    </source>
</evidence>
<dbReference type="GO" id="GO:0000105">
    <property type="term" value="P:L-histidine biosynthetic process"/>
    <property type="evidence" value="ECO:0007669"/>
    <property type="project" value="UniProtKB-UniRule"/>
</dbReference>
<dbReference type="GO" id="GO:0000107">
    <property type="term" value="F:imidazoleglycerol-phosphate synthase activity"/>
    <property type="evidence" value="ECO:0007669"/>
    <property type="project" value="UniProtKB-UniRule"/>
</dbReference>
<dbReference type="OrthoDB" id="9781903at2"/>
<dbReference type="GO" id="GO:0005737">
    <property type="term" value="C:cytoplasm"/>
    <property type="evidence" value="ECO:0007669"/>
    <property type="project" value="UniProtKB-SubCell"/>
</dbReference>
<comment type="pathway">
    <text evidence="2 11">Amino-acid biosynthesis; L-histidine biosynthesis; L-histidine from 5-phospho-alpha-D-ribose 1-diphosphate: step 5/9.</text>
</comment>
<evidence type="ECO:0000256" key="5">
    <source>
        <dbReference type="ARBA" id="ARBA00022490"/>
    </source>
</evidence>
<comment type="caution">
    <text evidence="13">The sequence shown here is derived from an EMBL/GenBank/DDBJ whole genome shotgun (WGS) entry which is preliminary data.</text>
</comment>
<keyword evidence="7 11" id="KW-0368">Histidine biosynthesis</keyword>
<evidence type="ECO:0000256" key="12">
    <source>
        <dbReference type="RuleBase" id="RU003657"/>
    </source>
</evidence>
<evidence type="ECO:0000256" key="3">
    <source>
        <dbReference type="ARBA" id="ARBA00009667"/>
    </source>
</evidence>
<comment type="subunit">
    <text evidence="4 11">Heterodimer of HisH and HisF.</text>
</comment>
<dbReference type="PANTHER" id="PTHR21235:SF2">
    <property type="entry name" value="IMIDAZOLE GLYCEROL PHOSPHATE SYNTHASE HISHF"/>
    <property type="match status" value="1"/>
</dbReference>